<name>A0A0C1TLQ1_9BACT</name>
<evidence type="ECO:0000256" key="5">
    <source>
        <dbReference type="ARBA" id="ARBA00022676"/>
    </source>
</evidence>
<comment type="pathway">
    <text evidence="2">Bacterial outer membrane biogenesis; LPS core biosynthesis.</text>
</comment>
<dbReference type="EMBL" id="JXBL01000001">
    <property type="protein sequence ID" value="KIE41814.1"/>
    <property type="molecule type" value="Genomic_DNA"/>
</dbReference>
<dbReference type="GO" id="GO:0005886">
    <property type="term" value="C:plasma membrane"/>
    <property type="evidence" value="ECO:0007669"/>
    <property type="project" value="UniProtKB-SubCell"/>
</dbReference>
<keyword evidence="5" id="KW-0328">Glycosyltransferase</keyword>
<dbReference type="Gene3D" id="3.40.50.2000">
    <property type="entry name" value="Glycogen Phosphorylase B"/>
    <property type="match status" value="2"/>
</dbReference>
<accession>A0A0C1TLQ1</accession>
<dbReference type="InterPro" id="IPR002201">
    <property type="entry name" value="Glyco_trans_9"/>
</dbReference>
<dbReference type="InterPro" id="IPR051199">
    <property type="entry name" value="LPS_LOS_Heptosyltrfase"/>
</dbReference>
<keyword evidence="3" id="KW-1003">Cell membrane</keyword>
<protein>
    <recommendedName>
        <fullName evidence="11">Lipopolysaccharide heptosyltransferase 1</fullName>
        <ecNumber evidence="10">2.4.99.23</ecNumber>
    </recommendedName>
    <alternativeName>
        <fullName evidence="12">ADP-heptose:lipopolysaccharide heptosyltransferase I</fullName>
    </alternativeName>
</protein>
<dbReference type="NCBIfam" id="TIGR02193">
    <property type="entry name" value="heptsyl_trn_I"/>
    <property type="match status" value="1"/>
</dbReference>
<keyword evidence="15" id="KW-1185">Reference proteome</keyword>
<sequence length="355" mass="39182">MPLRVLIVKVSALGDVIHALPVLDYLHQVSPGIAIDWVVEEGNRDILEGHPLLRRLHVVRTKAWRRDPLSDTTRTQIATVRREMREAAYDIAFDLQGNIKSGLIAWLSDARRRYGFDRDGVRESLNLYFTTNQVPLRRQDHHISSRALRVVSVPFGRDYAGMKLSTDIYTSPEDDEAAEVFLATLDDGFVLLFHNGTTWTTKLWHEEGWIALGTRAIHMFPDATILLSWGNDQEKKAAEAIAAGIGRRVRVLPKLTLKGFCALLKKVDVVVGGDTGPVHMAAAVGTPTVSFFRATDGSRNGPRGDQHVIVQSPLDCTACLRKSCDRDAPCRASITADALMGGIARLLATPFPSTG</sequence>
<evidence type="ECO:0000256" key="3">
    <source>
        <dbReference type="ARBA" id="ARBA00022475"/>
    </source>
</evidence>
<comment type="similarity">
    <text evidence="9">Belongs to the glycosyltransferase 9 family.</text>
</comment>
<dbReference type="GO" id="GO:0009244">
    <property type="term" value="P:lipopolysaccharide core region biosynthetic process"/>
    <property type="evidence" value="ECO:0007669"/>
    <property type="project" value="InterPro"/>
</dbReference>
<evidence type="ECO:0000256" key="10">
    <source>
        <dbReference type="ARBA" id="ARBA00044041"/>
    </source>
</evidence>
<comment type="caution">
    <text evidence="14">The sequence shown here is derived from an EMBL/GenBank/DDBJ whole genome shotgun (WGS) entry which is preliminary data.</text>
</comment>
<evidence type="ECO:0000313" key="14">
    <source>
        <dbReference type="EMBL" id="KIE41814.1"/>
    </source>
</evidence>
<dbReference type="AlphaFoldDB" id="A0A0C1TLQ1"/>
<evidence type="ECO:0000256" key="11">
    <source>
        <dbReference type="ARBA" id="ARBA00044190"/>
    </source>
</evidence>
<dbReference type="Proteomes" id="UP000031433">
    <property type="component" value="Unassembled WGS sequence"/>
</dbReference>
<organism evidence="14 15">
    <name type="scientific">Geobacter soli</name>
    <dbReference type="NCBI Taxonomy" id="1510391"/>
    <lineage>
        <taxon>Bacteria</taxon>
        <taxon>Pseudomonadati</taxon>
        <taxon>Thermodesulfobacteriota</taxon>
        <taxon>Desulfuromonadia</taxon>
        <taxon>Geobacterales</taxon>
        <taxon>Geobacteraceae</taxon>
        <taxon>Geobacter</taxon>
    </lineage>
</organism>
<proteinExistence type="inferred from homology"/>
<dbReference type="RefSeq" id="WP_039643795.1">
    <property type="nucleotide sequence ID" value="NZ_JXBL01000001.1"/>
</dbReference>
<reference evidence="14 15" key="1">
    <citation type="submission" date="2015-01" db="EMBL/GenBank/DDBJ databases">
        <title>Genome sequence of the anaerobic bacterium Geobacter soli GSS01, a dissimilatory Fe(III) reducer from soil.</title>
        <authorList>
            <person name="Yang G."/>
            <person name="Zhou S."/>
        </authorList>
    </citation>
    <scope>NUCLEOTIDE SEQUENCE [LARGE SCALE GENOMIC DNA]</scope>
    <source>
        <strain evidence="14 15">GSS01</strain>
    </source>
</reference>
<evidence type="ECO:0000313" key="15">
    <source>
        <dbReference type="Proteomes" id="UP000031433"/>
    </source>
</evidence>
<keyword evidence="8" id="KW-0472">Membrane</keyword>
<dbReference type="InterPro" id="IPR011908">
    <property type="entry name" value="LipoPS_heptosylTferase-I"/>
</dbReference>
<evidence type="ECO:0000256" key="1">
    <source>
        <dbReference type="ARBA" id="ARBA00004515"/>
    </source>
</evidence>
<comment type="subcellular location">
    <subcellularLocation>
        <location evidence="1">Cell inner membrane</location>
        <topology evidence="1">Peripheral membrane protein</topology>
        <orientation evidence="1">Cytoplasmic side</orientation>
    </subcellularLocation>
</comment>
<dbReference type="Pfam" id="PF01075">
    <property type="entry name" value="Glyco_transf_9"/>
    <property type="match status" value="1"/>
</dbReference>
<evidence type="ECO:0000256" key="9">
    <source>
        <dbReference type="ARBA" id="ARBA00043995"/>
    </source>
</evidence>
<evidence type="ECO:0000256" key="13">
    <source>
        <dbReference type="ARBA" id="ARBA00049201"/>
    </source>
</evidence>
<evidence type="ECO:0000256" key="12">
    <source>
        <dbReference type="ARBA" id="ARBA00044330"/>
    </source>
</evidence>
<dbReference type="GO" id="GO:0008713">
    <property type="term" value="F:ADP-heptose-lipopolysaccharide heptosyltransferase activity"/>
    <property type="evidence" value="ECO:0007669"/>
    <property type="project" value="TreeGrafter"/>
</dbReference>
<evidence type="ECO:0000256" key="4">
    <source>
        <dbReference type="ARBA" id="ARBA00022519"/>
    </source>
</evidence>
<evidence type="ECO:0000256" key="8">
    <source>
        <dbReference type="ARBA" id="ARBA00023136"/>
    </source>
</evidence>
<dbReference type="GO" id="GO:0005829">
    <property type="term" value="C:cytosol"/>
    <property type="evidence" value="ECO:0007669"/>
    <property type="project" value="TreeGrafter"/>
</dbReference>
<evidence type="ECO:0000256" key="7">
    <source>
        <dbReference type="ARBA" id="ARBA00022985"/>
    </source>
</evidence>
<evidence type="ECO:0000256" key="2">
    <source>
        <dbReference type="ARBA" id="ARBA00004713"/>
    </source>
</evidence>
<gene>
    <name evidence="14" type="ORF">SE37_03810</name>
</gene>
<dbReference type="PANTHER" id="PTHR30160">
    <property type="entry name" value="TETRAACYLDISACCHARIDE 4'-KINASE-RELATED"/>
    <property type="match status" value="1"/>
</dbReference>
<dbReference type="FunFam" id="3.40.50.2000:FF:000803">
    <property type="entry name" value="Glycosyl transferase, family 9"/>
    <property type="match status" value="1"/>
</dbReference>
<evidence type="ECO:0000256" key="6">
    <source>
        <dbReference type="ARBA" id="ARBA00022679"/>
    </source>
</evidence>
<keyword evidence="4" id="KW-0997">Cell inner membrane</keyword>
<keyword evidence="6 14" id="KW-0808">Transferase</keyword>
<dbReference type="SUPFAM" id="SSF53756">
    <property type="entry name" value="UDP-Glycosyltransferase/glycogen phosphorylase"/>
    <property type="match status" value="1"/>
</dbReference>
<comment type="catalytic activity">
    <reaction evidence="13">
        <text>an alpha-Kdo-(2-&gt;4)-alpha-Kdo-(2-&gt;6)-lipid A + ADP-L-glycero-beta-D-manno-heptose = an L-alpha-D-Hep-(1-&gt;5)-[alpha-Kdo-(2-&gt;4)]-alpha-Kdo-(2-&gt;6)-lipid A + ADP + H(+)</text>
        <dbReference type="Rhea" id="RHEA:74067"/>
        <dbReference type="ChEBI" id="CHEBI:15378"/>
        <dbReference type="ChEBI" id="CHEBI:61506"/>
        <dbReference type="ChEBI" id="CHEBI:176431"/>
        <dbReference type="ChEBI" id="CHEBI:193068"/>
        <dbReference type="ChEBI" id="CHEBI:456216"/>
        <dbReference type="EC" id="2.4.99.23"/>
    </reaction>
</comment>
<dbReference type="PANTHER" id="PTHR30160:SF19">
    <property type="entry name" value="LIPOPOLYSACCHARIDE HEPTOSYLTRANSFERASE 1"/>
    <property type="match status" value="1"/>
</dbReference>
<dbReference type="EC" id="2.4.99.23" evidence="10"/>
<keyword evidence="7" id="KW-0448">Lipopolysaccharide biosynthesis</keyword>
<dbReference type="CDD" id="cd03789">
    <property type="entry name" value="GT9_LPS_heptosyltransferase"/>
    <property type="match status" value="1"/>
</dbReference>